<organism evidence="1">
    <name type="scientific">Virus sp. ctAgr11</name>
    <dbReference type="NCBI Taxonomy" id="2825800"/>
    <lineage>
        <taxon>Viruses</taxon>
    </lineage>
</organism>
<reference evidence="1" key="1">
    <citation type="journal article" date="2021" name="Proc. Natl. Acad. Sci. U.S.A.">
        <title>A Catalog of Tens of Thousands of Viruses from Human Metagenomes Reveals Hidden Associations with Chronic Diseases.</title>
        <authorList>
            <person name="Tisza M.J."/>
            <person name="Buck C.B."/>
        </authorList>
    </citation>
    <scope>NUCLEOTIDE SEQUENCE</scope>
    <source>
        <strain evidence="1">CtAgr11</strain>
    </source>
</reference>
<name>A0A8S5RK10_9VIRU</name>
<accession>A0A8S5RK10</accession>
<proteinExistence type="predicted"/>
<dbReference type="EMBL" id="BK059108">
    <property type="protein sequence ID" value="DAE31426.1"/>
    <property type="molecule type" value="Genomic_DNA"/>
</dbReference>
<sequence length="53" mass="6363">MRAVVSLLPLSCNFRTSARSLFYSQYYPGREDSWHLNTMTWSGRHRRQTLRND</sequence>
<evidence type="ECO:0000313" key="1">
    <source>
        <dbReference type="EMBL" id="DAE31426.1"/>
    </source>
</evidence>
<protein>
    <submittedName>
        <fullName evidence="1">Uncharacterized protein</fullName>
    </submittedName>
</protein>